<proteinExistence type="predicted"/>
<gene>
    <name evidence="2" type="ORF">JK634_13210</name>
</gene>
<evidence type="ECO:0000313" key="2">
    <source>
        <dbReference type="EMBL" id="MBL4932766.1"/>
    </source>
</evidence>
<dbReference type="AlphaFoldDB" id="A0A937FJM2"/>
<dbReference type="Proteomes" id="UP000623681">
    <property type="component" value="Unassembled WGS sequence"/>
</dbReference>
<reference evidence="2" key="1">
    <citation type="submission" date="2021-01" db="EMBL/GenBank/DDBJ databases">
        <title>Genome public.</title>
        <authorList>
            <person name="Liu C."/>
            <person name="Sun Q."/>
        </authorList>
    </citation>
    <scope>NUCLEOTIDE SEQUENCE</scope>
    <source>
        <strain evidence="2">YIM B02565</strain>
    </source>
</reference>
<keyword evidence="3" id="KW-1185">Reference proteome</keyword>
<evidence type="ECO:0000313" key="3">
    <source>
        <dbReference type="Proteomes" id="UP000623681"/>
    </source>
</evidence>
<accession>A0A937FJM2</accession>
<protein>
    <submittedName>
        <fullName evidence="2">Uncharacterized protein</fullName>
    </submittedName>
</protein>
<sequence length="139" mass="16426">MGIGRMLWRSTRIGRTIDTIKNIVDEGNLVEGVKRTVKEDYCEDNPLTSAIYKSGKYDGKIEGYEEASYEYEKKLLTQADEFLNQTRIFEIEKDAYEQLLDEYEKEIDELSEKVNRTEAENQYLHQLLLRDRKLRKMAC</sequence>
<feature type="coiled-coil region" evidence="1">
    <location>
        <begin position="86"/>
        <end position="127"/>
    </location>
</feature>
<dbReference type="RefSeq" id="WP_202768155.1">
    <property type="nucleotide sequence ID" value="NZ_JAESWA010000023.1"/>
</dbReference>
<organism evidence="2 3">
    <name type="scientific">Clostridium paridis</name>
    <dbReference type="NCBI Taxonomy" id="2803863"/>
    <lineage>
        <taxon>Bacteria</taxon>
        <taxon>Bacillati</taxon>
        <taxon>Bacillota</taxon>
        <taxon>Clostridia</taxon>
        <taxon>Eubacteriales</taxon>
        <taxon>Clostridiaceae</taxon>
        <taxon>Clostridium</taxon>
    </lineage>
</organism>
<keyword evidence="1" id="KW-0175">Coiled coil</keyword>
<comment type="caution">
    <text evidence="2">The sequence shown here is derived from an EMBL/GenBank/DDBJ whole genome shotgun (WGS) entry which is preliminary data.</text>
</comment>
<evidence type="ECO:0000256" key="1">
    <source>
        <dbReference type="SAM" id="Coils"/>
    </source>
</evidence>
<name>A0A937FJM2_9CLOT</name>
<dbReference type="EMBL" id="JAESWA010000023">
    <property type="protein sequence ID" value="MBL4932766.1"/>
    <property type="molecule type" value="Genomic_DNA"/>
</dbReference>